<reference evidence="3 4" key="1">
    <citation type="submission" date="2018-02" db="EMBL/GenBank/DDBJ databases">
        <title>Genomic Encyclopedia of Archaeal and Bacterial Type Strains, Phase II (KMG-II): from individual species to whole genera.</title>
        <authorList>
            <person name="Goeker M."/>
        </authorList>
    </citation>
    <scope>NUCLEOTIDE SEQUENCE [LARGE SCALE GENOMIC DNA]</scope>
    <source>
        <strain evidence="3 4">YU 961-1</strain>
    </source>
</reference>
<organism evidence="3 4">
    <name type="scientific">Actinokineospora auranticolor</name>
    <dbReference type="NCBI Taxonomy" id="155976"/>
    <lineage>
        <taxon>Bacteria</taxon>
        <taxon>Bacillati</taxon>
        <taxon>Actinomycetota</taxon>
        <taxon>Actinomycetes</taxon>
        <taxon>Pseudonocardiales</taxon>
        <taxon>Pseudonocardiaceae</taxon>
        <taxon>Actinokineospora</taxon>
    </lineage>
</organism>
<keyword evidence="4" id="KW-1185">Reference proteome</keyword>
<gene>
    <name evidence="3" type="ORF">CLV40_10781</name>
</gene>
<keyword evidence="2" id="KW-1133">Transmembrane helix</keyword>
<keyword evidence="2" id="KW-0472">Membrane</keyword>
<feature type="region of interest" description="Disordered" evidence="1">
    <location>
        <begin position="80"/>
        <end position="100"/>
    </location>
</feature>
<protein>
    <submittedName>
        <fullName evidence="3">Uncharacterized protein</fullName>
    </submittedName>
</protein>
<comment type="caution">
    <text evidence="3">The sequence shown here is derived from an EMBL/GenBank/DDBJ whole genome shotgun (WGS) entry which is preliminary data.</text>
</comment>
<dbReference type="OrthoDB" id="3692129at2"/>
<feature type="compositionally biased region" description="Polar residues" evidence="1">
    <location>
        <begin position="80"/>
        <end position="97"/>
    </location>
</feature>
<evidence type="ECO:0000313" key="4">
    <source>
        <dbReference type="Proteomes" id="UP000239203"/>
    </source>
</evidence>
<dbReference type="Proteomes" id="UP000239203">
    <property type="component" value="Unassembled WGS sequence"/>
</dbReference>
<evidence type="ECO:0000256" key="2">
    <source>
        <dbReference type="SAM" id="Phobius"/>
    </source>
</evidence>
<accession>A0A2S6GQB0</accession>
<sequence>MSDPQRPGPPWPPEQYNRAGETEWIPRVQGGRRPDEPFQFQEETPRPAGNPALTWALRIAGLVAIAVVSGLVFWYVSSSDDTTTAQNPPPVSDTQVPDGQFAFTKHPDLPNPVRDTDCVKNSYNNSKVRTLLTDTRCESMTRALFTTEDGGHKIYTSVAVVRMANETDAQKLRDLTDGNNTGNVDDVVKAKLVKVEGLNTLANGGYDSIQDGRDVVIVESDWAPGGKRTEAEGKRLAKISLDATRLGKTITSGT</sequence>
<keyword evidence="2" id="KW-0812">Transmembrane</keyword>
<evidence type="ECO:0000256" key="1">
    <source>
        <dbReference type="SAM" id="MobiDB-lite"/>
    </source>
</evidence>
<evidence type="ECO:0000313" key="3">
    <source>
        <dbReference type="EMBL" id="PPK67418.1"/>
    </source>
</evidence>
<proteinExistence type="predicted"/>
<name>A0A2S6GQB0_9PSEU</name>
<dbReference type="EMBL" id="PTIX01000007">
    <property type="protein sequence ID" value="PPK67418.1"/>
    <property type="molecule type" value="Genomic_DNA"/>
</dbReference>
<dbReference type="AlphaFoldDB" id="A0A2S6GQB0"/>
<feature type="compositionally biased region" description="Pro residues" evidence="1">
    <location>
        <begin position="1"/>
        <end position="13"/>
    </location>
</feature>
<feature type="region of interest" description="Disordered" evidence="1">
    <location>
        <begin position="1"/>
        <end position="47"/>
    </location>
</feature>
<dbReference type="RefSeq" id="WP_104479537.1">
    <property type="nucleotide sequence ID" value="NZ_CP154825.1"/>
</dbReference>
<feature type="transmembrane region" description="Helical" evidence="2">
    <location>
        <begin position="55"/>
        <end position="76"/>
    </location>
</feature>